<dbReference type="Proteomes" id="UP000326759">
    <property type="component" value="Unassembled WGS sequence"/>
</dbReference>
<keyword evidence="2" id="KW-1185">Reference proteome</keyword>
<organism evidence="1 2">
    <name type="scientific">Armadillidium nasatum</name>
    <dbReference type="NCBI Taxonomy" id="96803"/>
    <lineage>
        <taxon>Eukaryota</taxon>
        <taxon>Metazoa</taxon>
        <taxon>Ecdysozoa</taxon>
        <taxon>Arthropoda</taxon>
        <taxon>Crustacea</taxon>
        <taxon>Multicrustacea</taxon>
        <taxon>Malacostraca</taxon>
        <taxon>Eumalacostraca</taxon>
        <taxon>Peracarida</taxon>
        <taxon>Isopoda</taxon>
        <taxon>Oniscidea</taxon>
        <taxon>Crinocheta</taxon>
        <taxon>Armadillidiidae</taxon>
        <taxon>Armadillidium</taxon>
    </lineage>
</organism>
<evidence type="ECO:0000313" key="1">
    <source>
        <dbReference type="EMBL" id="KAB7507293.1"/>
    </source>
</evidence>
<protein>
    <submittedName>
        <fullName evidence="1">Uncharacterized protein</fullName>
    </submittedName>
</protein>
<dbReference type="EMBL" id="SEYY01000426">
    <property type="protein sequence ID" value="KAB7507293.1"/>
    <property type="molecule type" value="Genomic_DNA"/>
</dbReference>
<accession>A0A5N5TM88</accession>
<name>A0A5N5TM88_9CRUS</name>
<evidence type="ECO:0000313" key="2">
    <source>
        <dbReference type="Proteomes" id="UP000326759"/>
    </source>
</evidence>
<comment type="caution">
    <text evidence="1">The sequence shown here is derived from an EMBL/GenBank/DDBJ whole genome shotgun (WGS) entry which is preliminary data.</text>
</comment>
<proteinExistence type="predicted"/>
<reference evidence="1 2" key="1">
    <citation type="journal article" date="2019" name="PLoS Biol.">
        <title>Sex chromosomes control vertical transmission of feminizing Wolbachia symbionts in an isopod.</title>
        <authorList>
            <person name="Becking T."/>
            <person name="Chebbi M.A."/>
            <person name="Giraud I."/>
            <person name="Moumen B."/>
            <person name="Laverre T."/>
            <person name="Caubet Y."/>
            <person name="Peccoud J."/>
            <person name="Gilbert C."/>
            <person name="Cordaux R."/>
        </authorList>
    </citation>
    <scope>NUCLEOTIDE SEQUENCE [LARGE SCALE GENOMIC DNA]</scope>
    <source>
        <strain evidence="1">ANa2</strain>
        <tissue evidence="1">Whole body excluding digestive tract and cuticle</tissue>
    </source>
</reference>
<gene>
    <name evidence="1" type="ORF">Anas_02887</name>
</gene>
<sequence>MLLYEALQTVIRHDGLSKEQKKEFIEKTFAIIGSQNLSFEEVSPGFDFCLHTALDNYSNKLVLPSLYMYTALANKYPDYLKRYLTIGTITEALEEDDVSKLKIVLMWLKEGLQVLCYRDPDYVLNCLMLSNILERKFLDNGKNSSVLSQISELYLLCPSLLPVQSMRLKFTLEIMHCVASFPTPTKPEETS</sequence>
<dbReference type="AlphaFoldDB" id="A0A5N5TM88"/>